<protein>
    <recommendedName>
        <fullName evidence="2">Secreted protein CSS2 C-terminal domain-containing protein</fullName>
    </recommendedName>
</protein>
<evidence type="ECO:0000313" key="4">
    <source>
        <dbReference type="Proteomes" id="UP001147746"/>
    </source>
</evidence>
<name>A0A9W9Q1K2_9EURO</name>
<dbReference type="Pfam" id="PF20521">
    <property type="entry name" value="DUF6736"/>
    <property type="match status" value="1"/>
</dbReference>
<accession>A0A9W9Q1K2</accession>
<comment type="caution">
    <text evidence="3">The sequence shown here is derived from an EMBL/GenBank/DDBJ whole genome shotgun (WGS) entry which is preliminary data.</text>
</comment>
<proteinExistence type="predicted"/>
<feature type="domain" description="Secreted protein CSS2 C-terminal" evidence="2">
    <location>
        <begin position="67"/>
        <end position="191"/>
    </location>
</feature>
<dbReference type="AlphaFoldDB" id="A0A9W9Q1K2"/>
<feature type="signal peptide" evidence="1">
    <location>
        <begin position="1"/>
        <end position="22"/>
    </location>
</feature>
<reference evidence="3" key="1">
    <citation type="submission" date="2022-12" db="EMBL/GenBank/DDBJ databases">
        <authorList>
            <person name="Petersen C."/>
        </authorList>
    </citation>
    <scope>NUCLEOTIDE SEQUENCE</scope>
    <source>
        <strain evidence="3">IBT 21472</strain>
    </source>
</reference>
<gene>
    <name evidence="3" type="ORF">N7476_004885</name>
</gene>
<reference evidence="3" key="2">
    <citation type="journal article" date="2023" name="IMA Fungus">
        <title>Comparative genomic study of the Penicillium genus elucidates a diverse pangenome and 15 lateral gene transfer events.</title>
        <authorList>
            <person name="Petersen C."/>
            <person name="Sorensen T."/>
            <person name="Nielsen M.R."/>
            <person name="Sondergaard T.E."/>
            <person name="Sorensen J.L."/>
            <person name="Fitzpatrick D.A."/>
            <person name="Frisvad J.C."/>
            <person name="Nielsen K.L."/>
        </authorList>
    </citation>
    <scope>NUCLEOTIDE SEQUENCE</scope>
    <source>
        <strain evidence="3">IBT 21472</strain>
    </source>
</reference>
<dbReference type="EMBL" id="JAPZBO010000004">
    <property type="protein sequence ID" value="KAJ5318465.1"/>
    <property type="molecule type" value="Genomic_DNA"/>
</dbReference>
<keyword evidence="1" id="KW-0732">Signal</keyword>
<evidence type="ECO:0000313" key="3">
    <source>
        <dbReference type="EMBL" id="KAJ5318465.1"/>
    </source>
</evidence>
<evidence type="ECO:0000259" key="2">
    <source>
        <dbReference type="Pfam" id="PF20521"/>
    </source>
</evidence>
<feature type="chain" id="PRO_5040963689" description="Secreted protein CSS2 C-terminal domain-containing protein" evidence="1">
    <location>
        <begin position="23"/>
        <end position="207"/>
    </location>
</feature>
<evidence type="ECO:0000256" key="1">
    <source>
        <dbReference type="SAM" id="SignalP"/>
    </source>
</evidence>
<organism evidence="3 4">
    <name type="scientific">Penicillium atrosanguineum</name>
    <dbReference type="NCBI Taxonomy" id="1132637"/>
    <lineage>
        <taxon>Eukaryota</taxon>
        <taxon>Fungi</taxon>
        <taxon>Dikarya</taxon>
        <taxon>Ascomycota</taxon>
        <taxon>Pezizomycotina</taxon>
        <taxon>Eurotiomycetes</taxon>
        <taxon>Eurotiomycetidae</taxon>
        <taxon>Eurotiales</taxon>
        <taxon>Aspergillaceae</taxon>
        <taxon>Penicillium</taxon>
    </lineage>
</organism>
<dbReference type="Proteomes" id="UP001147746">
    <property type="component" value="Unassembled WGS sequence"/>
</dbReference>
<dbReference type="InterPro" id="IPR046624">
    <property type="entry name" value="CSS2_C"/>
</dbReference>
<keyword evidence="4" id="KW-1185">Reference proteome</keyword>
<sequence length="207" mass="21995">MVNCRKIVATLLSLGFVSRGVARNVAPLNSTYAAYIPAVRDWDDGKGNITAHYVSVLPDSPLLTGDAQLATRDLGVSVQYATILAGGNSIILAAAASVTICKAIAKEINYRSTANQCSIVYGTSTDGKKIEGYSYRASTTGNNCKTTAIYDKILAAVEDCANDLHAQRAVTGCCKFRHGGSWTGHLRLSAEPEKEPVEDVVCNFTAD</sequence>